<proteinExistence type="predicted"/>
<dbReference type="EMBL" id="CAKOAT010790709">
    <property type="protein sequence ID" value="CAH8388269.1"/>
    <property type="molecule type" value="Genomic_DNA"/>
</dbReference>
<comment type="caution">
    <text evidence="2">The sequence shown here is derived from an EMBL/GenBank/DDBJ whole genome shotgun (WGS) entry which is preliminary data.</text>
</comment>
<sequence length="103" mass="11763">MVSSKVSYMLVSVLLLLLVFPDMDKALGEQIHFRNRNRKLKETEHHDRATTDQSLARLPFPKKWFPTPVANCNAACLKRWKKAHGLLNAIPPPPSRFSKGKNI</sequence>
<keyword evidence="3" id="KW-1185">Reference proteome</keyword>
<reference evidence="2 3" key="1">
    <citation type="submission" date="2022-03" db="EMBL/GenBank/DDBJ databases">
        <authorList>
            <person name="Macdonald S."/>
            <person name="Ahmed S."/>
            <person name="Newling K."/>
        </authorList>
    </citation>
    <scope>NUCLEOTIDE SEQUENCE [LARGE SCALE GENOMIC DNA]</scope>
</reference>
<evidence type="ECO:0000256" key="1">
    <source>
        <dbReference type="SAM" id="SignalP"/>
    </source>
</evidence>
<evidence type="ECO:0000313" key="2">
    <source>
        <dbReference type="EMBL" id="CAH8388269.1"/>
    </source>
</evidence>
<organism evidence="2 3">
    <name type="scientific">Eruca vesicaria subsp. sativa</name>
    <name type="common">Garden rocket</name>
    <name type="synonym">Eruca sativa</name>
    <dbReference type="NCBI Taxonomy" id="29727"/>
    <lineage>
        <taxon>Eukaryota</taxon>
        <taxon>Viridiplantae</taxon>
        <taxon>Streptophyta</taxon>
        <taxon>Embryophyta</taxon>
        <taxon>Tracheophyta</taxon>
        <taxon>Spermatophyta</taxon>
        <taxon>Magnoliopsida</taxon>
        <taxon>eudicotyledons</taxon>
        <taxon>Gunneridae</taxon>
        <taxon>Pentapetalae</taxon>
        <taxon>rosids</taxon>
        <taxon>malvids</taxon>
        <taxon>Brassicales</taxon>
        <taxon>Brassicaceae</taxon>
        <taxon>Brassiceae</taxon>
        <taxon>Eruca</taxon>
    </lineage>
</organism>
<name>A0ABC8LY27_ERUVS</name>
<keyword evidence="1" id="KW-0732">Signal</keyword>
<protein>
    <submittedName>
        <fullName evidence="2">Uncharacterized protein</fullName>
    </submittedName>
</protein>
<accession>A0ABC8LY27</accession>
<feature type="signal peptide" evidence="1">
    <location>
        <begin position="1"/>
        <end position="28"/>
    </location>
</feature>
<dbReference type="AlphaFoldDB" id="A0ABC8LY27"/>
<dbReference type="Proteomes" id="UP001642260">
    <property type="component" value="Unassembled WGS sequence"/>
</dbReference>
<gene>
    <name evidence="2" type="ORF">ERUC_LOCUS40752</name>
</gene>
<evidence type="ECO:0000313" key="3">
    <source>
        <dbReference type="Proteomes" id="UP001642260"/>
    </source>
</evidence>
<feature type="chain" id="PRO_5044828571" evidence="1">
    <location>
        <begin position="29"/>
        <end position="103"/>
    </location>
</feature>